<comment type="caution">
    <text evidence="1">The sequence shown here is derived from an EMBL/GenBank/DDBJ whole genome shotgun (WGS) entry which is preliminary data.</text>
</comment>
<dbReference type="OrthoDB" id="2156961at2"/>
<evidence type="ECO:0000313" key="1">
    <source>
        <dbReference type="EMBL" id="PKR82581.1"/>
    </source>
</evidence>
<keyword evidence="2" id="KW-1185">Reference proteome</keyword>
<organism evidence="1 2">
    <name type="scientific">Heyndrickxia camelliae</name>
    <dbReference type="NCBI Taxonomy" id="1707093"/>
    <lineage>
        <taxon>Bacteria</taxon>
        <taxon>Bacillati</taxon>
        <taxon>Bacillota</taxon>
        <taxon>Bacilli</taxon>
        <taxon>Bacillales</taxon>
        <taxon>Bacillaceae</taxon>
        <taxon>Heyndrickxia</taxon>
    </lineage>
</organism>
<accession>A0A2N3LD87</accession>
<dbReference type="AlphaFoldDB" id="A0A2N3LD87"/>
<evidence type="ECO:0000313" key="2">
    <source>
        <dbReference type="Proteomes" id="UP000233440"/>
    </source>
</evidence>
<protein>
    <submittedName>
        <fullName evidence="1">Uncharacterized protein</fullName>
    </submittedName>
</protein>
<reference evidence="1 2" key="1">
    <citation type="submission" date="2017-11" db="EMBL/GenBank/DDBJ databases">
        <title>Bacillus camelliae sp. nov., isolated from pu'er tea.</title>
        <authorList>
            <person name="Niu L."/>
        </authorList>
    </citation>
    <scope>NUCLEOTIDE SEQUENCE [LARGE SCALE GENOMIC DNA]</scope>
    <source>
        <strain evidence="1 2">7578-1</strain>
    </source>
</reference>
<dbReference type="EMBL" id="PIQO01000036">
    <property type="protein sequence ID" value="PKR82581.1"/>
    <property type="molecule type" value="Genomic_DNA"/>
</dbReference>
<proteinExistence type="predicted"/>
<gene>
    <name evidence="1" type="ORF">CWO92_23650</name>
</gene>
<sequence>MRKKSEYAVYKGDSFICLGTMEECATYLGVKVSSIKFYSSRAYKRRGTKNKDPNHLIVFKIDDD</sequence>
<name>A0A2N3LD87_9BACI</name>
<dbReference type="Proteomes" id="UP000233440">
    <property type="component" value="Unassembled WGS sequence"/>
</dbReference>